<dbReference type="Pfam" id="PF00096">
    <property type="entry name" value="zf-C2H2"/>
    <property type="match status" value="4"/>
</dbReference>
<evidence type="ECO:0000256" key="3">
    <source>
        <dbReference type="ARBA" id="ARBA00022723"/>
    </source>
</evidence>
<dbReference type="PROSITE" id="PS00028">
    <property type="entry name" value="ZINC_FINGER_C2H2_1"/>
    <property type="match status" value="7"/>
</dbReference>
<evidence type="ECO:0000256" key="5">
    <source>
        <dbReference type="ARBA" id="ARBA00022771"/>
    </source>
</evidence>
<dbReference type="PANTHER" id="PTHR24390:SF159">
    <property type="entry name" value="GROWTH FACTOR INDEPENDENT 1 TRANSCRIPTIONAL REPRESSOR"/>
    <property type="match status" value="1"/>
</dbReference>
<feature type="domain" description="C2H2-type" evidence="12">
    <location>
        <begin position="210"/>
        <end position="237"/>
    </location>
</feature>
<evidence type="ECO:0000313" key="14">
    <source>
        <dbReference type="Proteomes" id="UP000507470"/>
    </source>
</evidence>
<evidence type="ECO:0000256" key="11">
    <source>
        <dbReference type="PROSITE-ProRule" id="PRU00042"/>
    </source>
</evidence>
<dbReference type="GO" id="GO:0000978">
    <property type="term" value="F:RNA polymerase II cis-regulatory region sequence-specific DNA binding"/>
    <property type="evidence" value="ECO:0007669"/>
    <property type="project" value="TreeGrafter"/>
</dbReference>
<dbReference type="OrthoDB" id="8117402at2759"/>
<comment type="similarity">
    <text evidence="2">Belongs to the krueppel C2H2-type zinc-finger protein family.</text>
</comment>
<keyword evidence="4" id="KW-0677">Repeat</keyword>
<dbReference type="SMART" id="SM00355">
    <property type="entry name" value="ZnF_C2H2"/>
    <property type="match status" value="8"/>
</dbReference>
<keyword evidence="3" id="KW-0479">Metal-binding</keyword>
<evidence type="ECO:0000256" key="4">
    <source>
        <dbReference type="ARBA" id="ARBA00022737"/>
    </source>
</evidence>
<dbReference type="GO" id="GO:0003700">
    <property type="term" value="F:DNA-binding transcription factor activity"/>
    <property type="evidence" value="ECO:0007669"/>
    <property type="project" value="TreeGrafter"/>
</dbReference>
<keyword evidence="8" id="KW-0238">DNA-binding</keyword>
<comment type="subcellular location">
    <subcellularLocation>
        <location evidence="1">Nucleus</location>
    </subcellularLocation>
</comment>
<evidence type="ECO:0000256" key="8">
    <source>
        <dbReference type="ARBA" id="ARBA00023125"/>
    </source>
</evidence>
<dbReference type="PANTHER" id="PTHR24390">
    <property type="entry name" value="ZINC FINGER PROTEIN"/>
    <property type="match status" value="1"/>
</dbReference>
<keyword evidence="7" id="KW-0805">Transcription regulation</keyword>
<gene>
    <name evidence="13" type="ORF">MCOR_16945</name>
</gene>
<accession>A0A6J8BE94</accession>
<evidence type="ECO:0000256" key="7">
    <source>
        <dbReference type="ARBA" id="ARBA00023015"/>
    </source>
</evidence>
<dbReference type="Pfam" id="PF13912">
    <property type="entry name" value="zf-C2H2_6"/>
    <property type="match status" value="1"/>
</dbReference>
<keyword evidence="5 11" id="KW-0863">Zinc-finger</keyword>
<evidence type="ECO:0000256" key="6">
    <source>
        <dbReference type="ARBA" id="ARBA00022833"/>
    </source>
</evidence>
<dbReference type="InterPro" id="IPR036236">
    <property type="entry name" value="Znf_C2H2_sf"/>
</dbReference>
<dbReference type="EMBL" id="CACVKT020002965">
    <property type="protein sequence ID" value="CAC5381029.1"/>
    <property type="molecule type" value="Genomic_DNA"/>
</dbReference>
<proteinExistence type="inferred from homology"/>
<reference evidence="13 14" key="1">
    <citation type="submission" date="2020-06" db="EMBL/GenBank/DDBJ databases">
        <authorList>
            <person name="Li R."/>
            <person name="Bekaert M."/>
        </authorList>
    </citation>
    <scope>NUCLEOTIDE SEQUENCE [LARGE SCALE GENOMIC DNA]</scope>
    <source>
        <strain evidence="14">wild</strain>
    </source>
</reference>
<protein>
    <submittedName>
        <fullName evidence="13">KRAB</fullName>
    </submittedName>
</protein>
<evidence type="ECO:0000256" key="10">
    <source>
        <dbReference type="ARBA" id="ARBA00023242"/>
    </source>
</evidence>
<evidence type="ECO:0000256" key="9">
    <source>
        <dbReference type="ARBA" id="ARBA00023163"/>
    </source>
</evidence>
<feature type="domain" description="C2H2-type" evidence="12">
    <location>
        <begin position="16"/>
        <end position="44"/>
    </location>
</feature>
<keyword evidence="14" id="KW-1185">Reference proteome</keyword>
<dbReference type="Proteomes" id="UP000507470">
    <property type="component" value="Unassembled WGS sequence"/>
</dbReference>
<feature type="domain" description="C2H2-type" evidence="12">
    <location>
        <begin position="182"/>
        <end position="209"/>
    </location>
</feature>
<dbReference type="GO" id="GO:0006357">
    <property type="term" value="P:regulation of transcription by RNA polymerase II"/>
    <property type="evidence" value="ECO:0007669"/>
    <property type="project" value="TreeGrafter"/>
</dbReference>
<dbReference type="GO" id="GO:0005634">
    <property type="term" value="C:nucleus"/>
    <property type="evidence" value="ECO:0007669"/>
    <property type="project" value="UniProtKB-SubCell"/>
</dbReference>
<evidence type="ECO:0000313" key="13">
    <source>
        <dbReference type="EMBL" id="CAC5381029.1"/>
    </source>
</evidence>
<dbReference type="FunFam" id="3.30.160.60:FF:001370">
    <property type="entry name" value="Zinc finger protein"/>
    <property type="match status" value="1"/>
</dbReference>
<keyword evidence="9" id="KW-0804">Transcription</keyword>
<sequence>MLDAHLEEKHSEERPFECPTCQSKFPTQKKLVRHKDSVHSERQHQCEHCEKSFRFLYALKEHEKTHNEAKPFLCDDCGKGFALAKYLQKHKQRHTAPEVMDKVYNCRYCDKTFDNLHEYQQHIRTHTDAEDRIFQCDQCPKRFFKQVMLAQTAKAYKDPDTLRKHIRFIHKTAEEDGNRKEYPCPFCDKVFYSNGHRKRHLIKHTGERPFKCEECGKGFTEKRSLQNHQRIHSGFRLKFKLQSHLDSHEGVYRYQCKICNKGFLEKTKLNRHIKQIHDDPSNPDTDSYIENNIRIIQRPEPQTPKFQIVELHPDDEATTTHVIVEDDTLRNFSEIAVNSMSQPAANEEVIETTQNVPGSYEIQTSEGDSSNAVQHIQFDSESGEITASGGTTLFDGTTTINLPEGIIYEGMENGEEVVYVVIPEDNQTVILS</sequence>
<feature type="domain" description="C2H2-type" evidence="12">
    <location>
        <begin position="72"/>
        <end position="99"/>
    </location>
</feature>
<dbReference type="FunFam" id="3.30.160.60:FF:000759">
    <property type="entry name" value="zinc finger protein 16"/>
    <property type="match status" value="1"/>
</dbReference>
<dbReference type="PROSITE" id="PS50157">
    <property type="entry name" value="ZINC_FINGER_C2H2_2"/>
    <property type="match status" value="7"/>
</dbReference>
<keyword evidence="6" id="KW-0862">Zinc</keyword>
<dbReference type="AlphaFoldDB" id="A0A6J8BE94"/>
<evidence type="ECO:0000256" key="1">
    <source>
        <dbReference type="ARBA" id="ARBA00004123"/>
    </source>
</evidence>
<evidence type="ECO:0000256" key="2">
    <source>
        <dbReference type="ARBA" id="ARBA00006991"/>
    </source>
</evidence>
<dbReference type="SUPFAM" id="SSF57667">
    <property type="entry name" value="beta-beta-alpha zinc fingers"/>
    <property type="match status" value="5"/>
</dbReference>
<organism evidence="13 14">
    <name type="scientific">Mytilus coruscus</name>
    <name type="common">Sea mussel</name>
    <dbReference type="NCBI Taxonomy" id="42192"/>
    <lineage>
        <taxon>Eukaryota</taxon>
        <taxon>Metazoa</taxon>
        <taxon>Spiralia</taxon>
        <taxon>Lophotrochozoa</taxon>
        <taxon>Mollusca</taxon>
        <taxon>Bivalvia</taxon>
        <taxon>Autobranchia</taxon>
        <taxon>Pteriomorphia</taxon>
        <taxon>Mytilida</taxon>
        <taxon>Mytiloidea</taxon>
        <taxon>Mytilidae</taxon>
        <taxon>Mytilinae</taxon>
        <taxon>Mytilus</taxon>
    </lineage>
</organism>
<feature type="domain" description="C2H2-type" evidence="12">
    <location>
        <begin position="104"/>
        <end position="131"/>
    </location>
</feature>
<feature type="domain" description="C2H2-type" evidence="12">
    <location>
        <begin position="44"/>
        <end position="71"/>
    </location>
</feature>
<dbReference type="Pfam" id="PF13894">
    <property type="entry name" value="zf-C2H2_4"/>
    <property type="match status" value="2"/>
</dbReference>
<dbReference type="Gene3D" id="3.30.160.60">
    <property type="entry name" value="Classic Zinc Finger"/>
    <property type="match status" value="7"/>
</dbReference>
<dbReference type="GO" id="GO:0008270">
    <property type="term" value="F:zinc ion binding"/>
    <property type="evidence" value="ECO:0007669"/>
    <property type="project" value="UniProtKB-KW"/>
</dbReference>
<feature type="domain" description="C2H2-type" evidence="12">
    <location>
        <begin position="254"/>
        <end position="282"/>
    </location>
</feature>
<name>A0A6J8BE94_MYTCO</name>
<dbReference type="InterPro" id="IPR013087">
    <property type="entry name" value="Znf_C2H2_type"/>
</dbReference>
<evidence type="ECO:0000259" key="12">
    <source>
        <dbReference type="PROSITE" id="PS50157"/>
    </source>
</evidence>
<keyword evidence="10" id="KW-0539">Nucleus</keyword>